<evidence type="ECO:0000313" key="2">
    <source>
        <dbReference type="EMBL" id="TVY62816.1"/>
    </source>
</evidence>
<protein>
    <submittedName>
        <fullName evidence="2">Uncharacterized protein</fullName>
    </submittedName>
</protein>
<dbReference type="PANTHER" id="PTHR21521:SF0">
    <property type="entry name" value="AMUN, ISOFORM A"/>
    <property type="match status" value="1"/>
</dbReference>
<dbReference type="AlphaFoldDB" id="A0A8T9BUV2"/>
<proteinExistence type="predicted"/>
<feature type="compositionally biased region" description="Basic and acidic residues" evidence="1">
    <location>
        <begin position="206"/>
        <end position="215"/>
    </location>
</feature>
<evidence type="ECO:0000313" key="3">
    <source>
        <dbReference type="Proteomes" id="UP000469558"/>
    </source>
</evidence>
<dbReference type="SMART" id="SM00384">
    <property type="entry name" value="AT_hook"/>
    <property type="match status" value="3"/>
</dbReference>
<sequence length="332" mass="36177">MANTITLSEFRDALKKYPDVLKAQNPNPKEGAITIEELDEFRYVDAPTRFSKKAGNAMALDDVKKLLDWKLRHGTYRPTLPKLVASNTDADVEKATQEGFAAYAEDPKDIQKIIDKLTKPLKGVGPALGSLLLAVHDPENVIFFSDEAYRWLVADGAKVNLKYNAAEFEDLFKKAKALQVKHKGISPIEIEKVAYVLIKENEPVKVPAGKREPTGKPRGRPPMAEHLKKAKKEVVPGRGRGRPPANGVAKAKAEPKAKAATNGAAKAAGGKRGRPAKAKAETEDEAEEEKDDEDADADEDADEDEEASTPAPKTNKRKAEGTPKRSAKKAKA</sequence>
<feature type="compositionally biased region" description="Low complexity" evidence="1">
    <location>
        <begin position="258"/>
        <end position="268"/>
    </location>
</feature>
<dbReference type="EMBL" id="QGMK01001905">
    <property type="protein sequence ID" value="TVY62816.1"/>
    <property type="molecule type" value="Genomic_DNA"/>
</dbReference>
<dbReference type="InterPro" id="IPR017956">
    <property type="entry name" value="AT_hook_DNA-bd_motif"/>
</dbReference>
<comment type="caution">
    <text evidence="2">The sequence shown here is derived from an EMBL/GenBank/DDBJ whole genome shotgun (WGS) entry which is preliminary data.</text>
</comment>
<dbReference type="Proteomes" id="UP000469558">
    <property type="component" value="Unassembled WGS sequence"/>
</dbReference>
<feature type="compositionally biased region" description="Basic and acidic residues" evidence="1">
    <location>
        <begin position="223"/>
        <end position="235"/>
    </location>
</feature>
<reference evidence="2 3" key="1">
    <citation type="submission" date="2018-05" db="EMBL/GenBank/DDBJ databases">
        <title>Genome sequencing and assembly of the regulated plant pathogen Lachnellula willkommii and related sister species for the development of diagnostic species identification markers.</title>
        <authorList>
            <person name="Giroux E."/>
            <person name="Bilodeau G."/>
        </authorList>
    </citation>
    <scope>NUCLEOTIDE SEQUENCE [LARGE SCALE GENOMIC DNA]</scope>
    <source>
        <strain evidence="2 3">CBS 268.59</strain>
    </source>
</reference>
<evidence type="ECO:0000256" key="1">
    <source>
        <dbReference type="SAM" id="MobiDB-lite"/>
    </source>
</evidence>
<organism evidence="2 3">
    <name type="scientific">Lachnellula suecica</name>
    <dbReference type="NCBI Taxonomy" id="602035"/>
    <lineage>
        <taxon>Eukaryota</taxon>
        <taxon>Fungi</taxon>
        <taxon>Dikarya</taxon>
        <taxon>Ascomycota</taxon>
        <taxon>Pezizomycotina</taxon>
        <taxon>Leotiomycetes</taxon>
        <taxon>Helotiales</taxon>
        <taxon>Lachnaceae</taxon>
        <taxon>Lachnellula</taxon>
    </lineage>
</organism>
<accession>A0A8T9BUV2</accession>
<name>A0A8T9BUV2_9HELO</name>
<dbReference type="Pfam" id="PF02178">
    <property type="entry name" value="AT_hook"/>
    <property type="match status" value="3"/>
</dbReference>
<keyword evidence="3" id="KW-1185">Reference proteome</keyword>
<feature type="region of interest" description="Disordered" evidence="1">
    <location>
        <begin position="206"/>
        <end position="332"/>
    </location>
</feature>
<dbReference type="GO" id="GO:0003677">
    <property type="term" value="F:DNA binding"/>
    <property type="evidence" value="ECO:0007669"/>
    <property type="project" value="InterPro"/>
</dbReference>
<dbReference type="OrthoDB" id="8249012at2759"/>
<feature type="compositionally biased region" description="Acidic residues" evidence="1">
    <location>
        <begin position="282"/>
        <end position="307"/>
    </location>
</feature>
<gene>
    <name evidence="2" type="ORF">LSUE1_G007572</name>
</gene>
<dbReference type="PANTHER" id="PTHR21521">
    <property type="entry name" value="AMUN, ISOFORM A"/>
    <property type="match status" value="1"/>
</dbReference>
<dbReference type="PRINTS" id="PR00929">
    <property type="entry name" value="ATHOOK"/>
</dbReference>